<comment type="caution">
    <text evidence="2">The sequence shown here is derived from an EMBL/GenBank/DDBJ whole genome shotgun (WGS) entry which is preliminary data.</text>
</comment>
<evidence type="ECO:0000313" key="2">
    <source>
        <dbReference type="EMBL" id="MPN15733.1"/>
    </source>
</evidence>
<evidence type="ECO:0000256" key="1">
    <source>
        <dbReference type="SAM" id="MobiDB-lite"/>
    </source>
</evidence>
<proteinExistence type="predicted"/>
<name>A0A645FUE9_9ZZZZ</name>
<organism evidence="2">
    <name type="scientific">bioreactor metagenome</name>
    <dbReference type="NCBI Taxonomy" id="1076179"/>
    <lineage>
        <taxon>unclassified sequences</taxon>
        <taxon>metagenomes</taxon>
        <taxon>ecological metagenomes</taxon>
    </lineage>
</organism>
<sequence length="138" mass="15051">MVVDGSTEAVDARCQAACGASDAMLSDFREIFFQLATYGRYRRFARLGNLLEFIIKEFLQIRRTVEGRKGSAGRRLAERQGGTCSQGNGDRAAGIGYADNGRAMRTPDGQGHGFVDLFTQRFKNGARQAHGIQSPQSG</sequence>
<accession>A0A645FUE9</accession>
<feature type="region of interest" description="Disordered" evidence="1">
    <location>
        <begin position="69"/>
        <end position="109"/>
    </location>
</feature>
<dbReference type="AlphaFoldDB" id="A0A645FUE9"/>
<reference evidence="2" key="1">
    <citation type="submission" date="2019-08" db="EMBL/GenBank/DDBJ databases">
        <authorList>
            <person name="Kucharzyk K."/>
            <person name="Murdoch R.W."/>
            <person name="Higgins S."/>
            <person name="Loffler F."/>
        </authorList>
    </citation>
    <scope>NUCLEOTIDE SEQUENCE</scope>
</reference>
<protein>
    <submittedName>
        <fullName evidence="2">Uncharacterized protein</fullName>
    </submittedName>
</protein>
<dbReference type="EMBL" id="VSSQ01062577">
    <property type="protein sequence ID" value="MPN15733.1"/>
    <property type="molecule type" value="Genomic_DNA"/>
</dbReference>
<gene>
    <name evidence="2" type="ORF">SDC9_163067</name>
</gene>